<feature type="transmembrane region" description="Helical" evidence="3">
    <location>
        <begin position="342"/>
        <end position="367"/>
    </location>
</feature>
<feature type="transmembrane region" description="Helical" evidence="3">
    <location>
        <begin position="411"/>
        <end position="431"/>
    </location>
</feature>
<dbReference type="InterPro" id="IPR011701">
    <property type="entry name" value="MFS"/>
</dbReference>
<accession>A0A4S8L5F9</accession>
<feature type="transmembrane region" description="Helical" evidence="3">
    <location>
        <begin position="201"/>
        <end position="226"/>
    </location>
</feature>
<dbReference type="SUPFAM" id="SSF103473">
    <property type="entry name" value="MFS general substrate transporter"/>
    <property type="match status" value="1"/>
</dbReference>
<dbReference type="Pfam" id="PF07690">
    <property type="entry name" value="MFS_1"/>
    <property type="match status" value="1"/>
</dbReference>
<keyword evidence="3" id="KW-0812">Transmembrane</keyword>
<keyword evidence="6" id="KW-1185">Reference proteome</keyword>
<gene>
    <name evidence="5" type="ORF">K435DRAFT_971482</name>
</gene>
<evidence type="ECO:0000259" key="4">
    <source>
        <dbReference type="PROSITE" id="PS50850"/>
    </source>
</evidence>
<reference evidence="5 6" key="1">
    <citation type="journal article" date="2019" name="Nat. Ecol. Evol.">
        <title>Megaphylogeny resolves global patterns of mushroom evolution.</title>
        <authorList>
            <person name="Varga T."/>
            <person name="Krizsan K."/>
            <person name="Foldi C."/>
            <person name="Dima B."/>
            <person name="Sanchez-Garcia M."/>
            <person name="Sanchez-Ramirez S."/>
            <person name="Szollosi G.J."/>
            <person name="Szarkandi J.G."/>
            <person name="Papp V."/>
            <person name="Albert L."/>
            <person name="Andreopoulos W."/>
            <person name="Angelini C."/>
            <person name="Antonin V."/>
            <person name="Barry K.W."/>
            <person name="Bougher N.L."/>
            <person name="Buchanan P."/>
            <person name="Buyck B."/>
            <person name="Bense V."/>
            <person name="Catcheside P."/>
            <person name="Chovatia M."/>
            <person name="Cooper J."/>
            <person name="Damon W."/>
            <person name="Desjardin D."/>
            <person name="Finy P."/>
            <person name="Geml J."/>
            <person name="Haridas S."/>
            <person name="Hughes K."/>
            <person name="Justo A."/>
            <person name="Karasinski D."/>
            <person name="Kautmanova I."/>
            <person name="Kiss B."/>
            <person name="Kocsube S."/>
            <person name="Kotiranta H."/>
            <person name="LaButti K.M."/>
            <person name="Lechner B.E."/>
            <person name="Liimatainen K."/>
            <person name="Lipzen A."/>
            <person name="Lukacs Z."/>
            <person name="Mihaltcheva S."/>
            <person name="Morgado L.N."/>
            <person name="Niskanen T."/>
            <person name="Noordeloos M.E."/>
            <person name="Ohm R.A."/>
            <person name="Ortiz-Santana B."/>
            <person name="Ovrebo C."/>
            <person name="Racz N."/>
            <person name="Riley R."/>
            <person name="Savchenko A."/>
            <person name="Shiryaev A."/>
            <person name="Soop K."/>
            <person name="Spirin V."/>
            <person name="Szebenyi C."/>
            <person name="Tomsovsky M."/>
            <person name="Tulloss R.E."/>
            <person name="Uehling J."/>
            <person name="Grigoriev I.V."/>
            <person name="Vagvolgyi C."/>
            <person name="Papp T."/>
            <person name="Martin F.M."/>
            <person name="Miettinen O."/>
            <person name="Hibbett D.S."/>
            <person name="Nagy L.G."/>
        </authorList>
    </citation>
    <scope>NUCLEOTIDE SEQUENCE [LARGE SCALE GENOMIC DNA]</scope>
    <source>
        <strain evidence="5 6">CBS 962.96</strain>
    </source>
</reference>
<dbReference type="AlphaFoldDB" id="A0A4S8L5F9"/>
<proteinExistence type="inferred from homology"/>
<dbReference type="Gene3D" id="1.20.1250.20">
    <property type="entry name" value="MFS general substrate transporter like domains"/>
    <property type="match status" value="2"/>
</dbReference>
<sequence>MGLEKTDSSPNTTVKGEVPVSEEIVTDAEASGPSLYVPPDGGVTAWMTVLGATLVSFATFGFVNGYGGFSDYYNTEYLSNYSPTLISMVGALQVFLLYVFAGFAGAVFDAIGPKYLIPTSGIVVTFSLFMLSITKPQQIYQQFLAQSVLFSLGATFAFFPCIALIPHWFSSKMAYALGFLTAGASVGGIVFPIMMSKVVPIIGFGWTIRIFAFAVLFCYIIGVLTIKARRPTKPFPPISRLFDFTAFKDPCYVALATGAWFSVFAVLNPFFYVGLSATVANPGSTINGYYLAILCATSIFGRVLPSIVADHLGRFNIICISTLGYTILIFALWYTSFNEANLIAFSALYGFISGPFFSLLPSCVATISPIDRVGARIGGTYAFMAPATLIGTPLGGLFIRTRNEENFKHLILFSGIMAAIGSVLIVISRLIRDRRIFAIV</sequence>
<dbReference type="Proteomes" id="UP000297245">
    <property type="component" value="Unassembled WGS sequence"/>
</dbReference>
<dbReference type="OrthoDB" id="6509908at2759"/>
<comment type="subcellular location">
    <subcellularLocation>
        <location evidence="1">Membrane</location>
        <topology evidence="1">Multi-pass membrane protein</topology>
    </subcellularLocation>
</comment>
<dbReference type="PANTHER" id="PTHR11360">
    <property type="entry name" value="MONOCARBOXYLATE TRANSPORTER"/>
    <property type="match status" value="1"/>
</dbReference>
<protein>
    <submittedName>
        <fullName evidence="5">MFS general substrate transporter</fullName>
    </submittedName>
</protein>
<feature type="transmembrane region" description="Helical" evidence="3">
    <location>
        <begin position="317"/>
        <end position="336"/>
    </location>
</feature>
<dbReference type="InterPro" id="IPR036259">
    <property type="entry name" value="MFS_trans_sf"/>
</dbReference>
<dbReference type="InterPro" id="IPR050327">
    <property type="entry name" value="Proton-linked_MCT"/>
</dbReference>
<evidence type="ECO:0000256" key="2">
    <source>
        <dbReference type="ARBA" id="ARBA00006727"/>
    </source>
</evidence>
<dbReference type="InterPro" id="IPR020846">
    <property type="entry name" value="MFS_dom"/>
</dbReference>
<feature type="transmembrane region" description="Helical" evidence="3">
    <location>
        <begin position="252"/>
        <end position="275"/>
    </location>
</feature>
<keyword evidence="3" id="KW-1133">Transmembrane helix</keyword>
<evidence type="ECO:0000256" key="3">
    <source>
        <dbReference type="SAM" id="Phobius"/>
    </source>
</evidence>
<feature type="transmembrane region" description="Helical" evidence="3">
    <location>
        <begin position="139"/>
        <end position="162"/>
    </location>
</feature>
<dbReference type="PROSITE" id="PS50850">
    <property type="entry name" value="MFS"/>
    <property type="match status" value="1"/>
</dbReference>
<dbReference type="GO" id="GO:0022857">
    <property type="term" value="F:transmembrane transporter activity"/>
    <property type="evidence" value="ECO:0007669"/>
    <property type="project" value="InterPro"/>
</dbReference>
<feature type="transmembrane region" description="Helical" evidence="3">
    <location>
        <begin position="85"/>
        <end position="108"/>
    </location>
</feature>
<feature type="transmembrane region" description="Helical" evidence="3">
    <location>
        <begin position="115"/>
        <end position="133"/>
    </location>
</feature>
<name>A0A4S8L5F9_DENBC</name>
<evidence type="ECO:0000313" key="5">
    <source>
        <dbReference type="EMBL" id="THU83651.1"/>
    </source>
</evidence>
<comment type="similarity">
    <text evidence="2">Belongs to the major facilitator superfamily. Monocarboxylate porter (TC 2.A.1.13) family.</text>
</comment>
<evidence type="ECO:0000313" key="6">
    <source>
        <dbReference type="Proteomes" id="UP000297245"/>
    </source>
</evidence>
<dbReference type="GO" id="GO:0016020">
    <property type="term" value="C:membrane"/>
    <property type="evidence" value="ECO:0007669"/>
    <property type="project" value="UniProtKB-SubCell"/>
</dbReference>
<dbReference type="EMBL" id="ML179649">
    <property type="protein sequence ID" value="THU83651.1"/>
    <property type="molecule type" value="Genomic_DNA"/>
</dbReference>
<keyword evidence="3" id="KW-0472">Membrane</keyword>
<feature type="domain" description="Major facilitator superfamily (MFS) profile" evidence="4">
    <location>
        <begin position="198"/>
        <end position="440"/>
    </location>
</feature>
<organism evidence="5 6">
    <name type="scientific">Dendrothele bispora (strain CBS 962.96)</name>
    <dbReference type="NCBI Taxonomy" id="1314807"/>
    <lineage>
        <taxon>Eukaryota</taxon>
        <taxon>Fungi</taxon>
        <taxon>Dikarya</taxon>
        <taxon>Basidiomycota</taxon>
        <taxon>Agaricomycotina</taxon>
        <taxon>Agaricomycetes</taxon>
        <taxon>Agaricomycetidae</taxon>
        <taxon>Agaricales</taxon>
        <taxon>Agaricales incertae sedis</taxon>
        <taxon>Dendrothele</taxon>
    </lineage>
</organism>
<evidence type="ECO:0000256" key="1">
    <source>
        <dbReference type="ARBA" id="ARBA00004141"/>
    </source>
</evidence>
<feature type="transmembrane region" description="Helical" evidence="3">
    <location>
        <begin position="379"/>
        <end position="399"/>
    </location>
</feature>
<feature type="transmembrane region" description="Helical" evidence="3">
    <location>
        <begin position="43"/>
        <end position="65"/>
    </location>
</feature>
<feature type="transmembrane region" description="Helical" evidence="3">
    <location>
        <begin position="287"/>
        <end position="305"/>
    </location>
</feature>
<dbReference type="PANTHER" id="PTHR11360:SF177">
    <property type="entry name" value="RIBOFLAVIN TRANSPORTER MCH5"/>
    <property type="match status" value="1"/>
</dbReference>